<dbReference type="InterPro" id="IPR036249">
    <property type="entry name" value="Thioredoxin-like_sf"/>
</dbReference>
<evidence type="ECO:0000313" key="4">
    <source>
        <dbReference type="Proteomes" id="UP000832011"/>
    </source>
</evidence>
<dbReference type="InterPro" id="IPR006660">
    <property type="entry name" value="Arsenate_reductase-like"/>
</dbReference>
<evidence type="ECO:0000256" key="1">
    <source>
        <dbReference type="ARBA" id="ARBA00007198"/>
    </source>
</evidence>
<protein>
    <submittedName>
        <fullName evidence="3">Arsenate reductase (Glutaredoxin)</fullName>
    </submittedName>
</protein>
<dbReference type="PANTHER" id="PTHR30041">
    <property type="entry name" value="ARSENATE REDUCTASE"/>
    <property type="match status" value="1"/>
</dbReference>
<proteinExistence type="inferred from homology"/>
<dbReference type="Gene3D" id="3.40.30.10">
    <property type="entry name" value="Glutaredoxin"/>
    <property type="match status" value="1"/>
</dbReference>
<comment type="similarity">
    <text evidence="1 2">Belongs to the ArsC family.</text>
</comment>
<gene>
    <name evidence="3" type="ORF">LVJ82_08520</name>
</gene>
<dbReference type="EMBL" id="CP091511">
    <property type="protein sequence ID" value="UOO90992.1"/>
    <property type="molecule type" value="Genomic_DNA"/>
</dbReference>
<evidence type="ECO:0000313" key="3">
    <source>
        <dbReference type="EMBL" id="UOO90992.1"/>
    </source>
</evidence>
<name>A0ABY4E6B7_9NEIS</name>
<dbReference type="SUPFAM" id="SSF52833">
    <property type="entry name" value="Thioredoxin-like"/>
    <property type="match status" value="1"/>
</dbReference>
<accession>A0ABY4E6B7</accession>
<dbReference type="Proteomes" id="UP000832011">
    <property type="component" value="Chromosome"/>
</dbReference>
<organism evidence="3 4">
    <name type="scientific">Vitreoscilla massiliensis</name>
    <dbReference type="NCBI Taxonomy" id="1689272"/>
    <lineage>
        <taxon>Bacteria</taxon>
        <taxon>Pseudomonadati</taxon>
        <taxon>Pseudomonadota</taxon>
        <taxon>Betaproteobacteria</taxon>
        <taxon>Neisseriales</taxon>
        <taxon>Neisseriaceae</taxon>
        <taxon>Vitreoscilla</taxon>
    </lineage>
</organism>
<keyword evidence="4" id="KW-1185">Reference proteome</keyword>
<dbReference type="PANTHER" id="PTHR30041:SF4">
    <property type="entry name" value="ARSENATE REDUCTASE"/>
    <property type="match status" value="1"/>
</dbReference>
<dbReference type="RefSeq" id="WP_058305236.1">
    <property type="nucleotide sequence ID" value="NZ_CABKVG010000006.1"/>
</dbReference>
<dbReference type="PROSITE" id="PS51353">
    <property type="entry name" value="ARSC"/>
    <property type="match status" value="1"/>
</dbReference>
<sequence>MKYRYYHNEACSKSRAALALLTAAGVSVECVRYLEQVPTAAEIVGLAQRLAVPVHELVRSNEAEYAEFAHIDVGDDAAWAAAIQAQPRLLQRPILLNDVSAVICRPPELALTWLAQQGHERA</sequence>
<evidence type="ECO:0000256" key="2">
    <source>
        <dbReference type="PROSITE-ProRule" id="PRU01282"/>
    </source>
</evidence>
<reference evidence="3 4" key="1">
    <citation type="journal article" date="2022" name="Res Sq">
        <title>Evolution of multicellular longitudinally dividing oral cavity symbionts (Neisseriaceae).</title>
        <authorList>
            <person name="Nyongesa S."/>
            <person name="Weber P."/>
            <person name="Bernet E."/>
            <person name="Pullido F."/>
            <person name="Nieckarz M."/>
            <person name="Delaby M."/>
            <person name="Nieves C."/>
            <person name="Viehboeck T."/>
            <person name="Krause N."/>
            <person name="Rivera-Millot A."/>
            <person name="Nakamura A."/>
            <person name="Vischer N."/>
            <person name="VanNieuwenhze M."/>
            <person name="Brun Y."/>
            <person name="Cava F."/>
            <person name="Bulgheresi S."/>
            <person name="Veyrier F."/>
        </authorList>
    </citation>
    <scope>NUCLEOTIDE SEQUENCE [LARGE SCALE GENOMIC DNA]</scope>
    <source>
        <strain evidence="3 4">SN4</strain>
    </source>
</reference>
<dbReference type="Pfam" id="PF03960">
    <property type="entry name" value="ArsC"/>
    <property type="match status" value="1"/>
</dbReference>